<evidence type="ECO:0000256" key="7">
    <source>
        <dbReference type="ARBA" id="ARBA00023170"/>
    </source>
</evidence>
<gene>
    <name evidence="8 11" type="primary">ftsY</name>
    <name evidence="11" type="ORF">H1016_02050</name>
</gene>
<comment type="subcellular location">
    <subcellularLocation>
        <location evidence="8">Cell membrane</location>
        <topology evidence="8">Peripheral membrane protein</topology>
        <orientation evidence="8">Cytoplasmic side</orientation>
    </subcellularLocation>
    <subcellularLocation>
        <location evidence="8">Cytoplasm</location>
    </subcellularLocation>
</comment>
<dbReference type="SUPFAM" id="SSF52540">
    <property type="entry name" value="P-loop containing nucleoside triphosphate hydrolases"/>
    <property type="match status" value="1"/>
</dbReference>
<keyword evidence="7 8" id="KW-0675">Receptor</keyword>
<dbReference type="HAMAP" id="MF_00920">
    <property type="entry name" value="FtsY"/>
    <property type="match status" value="1"/>
</dbReference>
<feature type="region of interest" description="Disordered" evidence="9">
    <location>
        <begin position="1"/>
        <end position="77"/>
    </location>
</feature>
<dbReference type="PANTHER" id="PTHR43134">
    <property type="entry name" value="SIGNAL RECOGNITION PARTICLE RECEPTOR SUBUNIT ALPHA"/>
    <property type="match status" value="1"/>
</dbReference>
<dbReference type="CDD" id="cd17874">
    <property type="entry name" value="FtsY"/>
    <property type="match status" value="1"/>
</dbReference>
<keyword evidence="5 8" id="KW-0342">GTP-binding</keyword>
<reference evidence="11 12" key="1">
    <citation type="journal article" name="Nat. Commun.">
        <title>Undinarchaeota illuminate DPANN phylogeny and the impact of gene transfer on archaeal evolution.</title>
        <authorList>
            <person name="Dombrowski N."/>
            <person name="Williams T.A."/>
            <person name="Sun J."/>
            <person name="Woodcroft B.J."/>
            <person name="Lee J.H."/>
            <person name="Minh B.Q."/>
            <person name="Rinke C."/>
            <person name="Spang A."/>
        </authorList>
    </citation>
    <scope>NUCLEOTIDE SEQUENCE [LARGE SCALE GENOMIC DNA]</scope>
    <source>
        <strain evidence="11">MAG_bin1129</strain>
    </source>
</reference>
<feature type="binding site" evidence="8">
    <location>
        <begin position="411"/>
        <end position="414"/>
    </location>
    <ligand>
        <name>GTP</name>
        <dbReference type="ChEBI" id="CHEBI:37565"/>
    </ligand>
</feature>
<feature type="binding site" evidence="8">
    <location>
        <begin position="271"/>
        <end position="278"/>
    </location>
    <ligand>
        <name>GTP</name>
        <dbReference type="ChEBI" id="CHEBI:37565"/>
    </ligand>
</feature>
<evidence type="ECO:0000256" key="1">
    <source>
        <dbReference type="ARBA" id="ARBA00022475"/>
    </source>
</evidence>
<dbReference type="PROSITE" id="PS00300">
    <property type="entry name" value="SRP54"/>
    <property type="match status" value="1"/>
</dbReference>
<dbReference type="GO" id="GO:0005737">
    <property type="term" value="C:cytoplasm"/>
    <property type="evidence" value="ECO:0007669"/>
    <property type="project" value="UniProtKB-SubCell"/>
</dbReference>
<protein>
    <recommendedName>
        <fullName evidence="8">Signal recognition particle receptor FtsY</fullName>
        <shortName evidence="8">SRP receptor</shortName>
        <ecNumber evidence="8">3.6.5.4</ecNumber>
    </recommendedName>
</protein>
<evidence type="ECO:0000256" key="3">
    <source>
        <dbReference type="ARBA" id="ARBA00022741"/>
    </source>
</evidence>
<dbReference type="GO" id="GO:0005886">
    <property type="term" value="C:plasma membrane"/>
    <property type="evidence" value="ECO:0007669"/>
    <property type="project" value="UniProtKB-SubCell"/>
</dbReference>
<comment type="catalytic activity">
    <reaction evidence="8">
        <text>GTP + H2O = GDP + phosphate + H(+)</text>
        <dbReference type="Rhea" id="RHEA:19669"/>
        <dbReference type="ChEBI" id="CHEBI:15377"/>
        <dbReference type="ChEBI" id="CHEBI:15378"/>
        <dbReference type="ChEBI" id="CHEBI:37565"/>
        <dbReference type="ChEBI" id="CHEBI:43474"/>
        <dbReference type="ChEBI" id="CHEBI:58189"/>
        <dbReference type="EC" id="3.6.5.4"/>
    </reaction>
</comment>
<keyword evidence="1 8" id="KW-1003">Cell membrane</keyword>
<dbReference type="EMBL" id="DVAB01000020">
    <property type="protein sequence ID" value="HIK00302.1"/>
    <property type="molecule type" value="Genomic_DNA"/>
</dbReference>
<dbReference type="Pfam" id="PF00448">
    <property type="entry name" value="SRP54"/>
    <property type="match status" value="1"/>
</dbReference>
<comment type="function">
    <text evidence="8">Involved in targeting and insertion of nascent membrane proteins into the cytoplasmic membrane. Acts as a receptor for the complex formed by the signal recognition particle (SRP) and the ribosome-nascent chain (RNC).</text>
</comment>
<dbReference type="SUPFAM" id="SSF47364">
    <property type="entry name" value="Domain of the SRP/SRP receptor G-proteins"/>
    <property type="match status" value="1"/>
</dbReference>
<dbReference type="GO" id="GO:0005047">
    <property type="term" value="F:signal recognition particle binding"/>
    <property type="evidence" value="ECO:0007669"/>
    <property type="project" value="TreeGrafter"/>
</dbReference>
<evidence type="ECO:0000256" key="8">
    <source>
        <dbReference type="HAMAP-Rule" id="MF_00920"/>
    </source>
</evidence>
<sequence length="458" mass="50632">MFENLKKKLKGFFSKSSEQIEQKPAPALPEEIKPQDKAEGFAGTKEDSSFVEPDPQTTPAPALPPEITEPDETEEQILEDVKRELEKQGITQPPDMPEVKEEKIPTAEEKAEEMIEGPKLPLPEDIEIVTVEPEEKKPPPEIEVIKIHEKPKEVLRELKAEIEEVEEKPGIFKLFSKITHKELGEKDLDPILWELEIALLENDVAKEVAEKICAQVKESLLAKKAKRGTVEEIIKSTLKNAVNTILSAPSADVLDLIAKKKEKPFVIIFFGFNGTGKTLTIGKFAKLLLDNNYSVVMAAGDTFRAAAIEQLEVHAKKLKVPIIKQKKGADSAAVIFDAIKHAKAKGIEVVLADTAGRSHTNINLMDELKKIVRVNNPDLKIFVGDSLTGNDAAEQAKLFNDAVGIDASVLTKIDTDPKGGACLSVAYTTNKPILYLGTGQKYEDMIPFSAKWFVEKVF</sequence>
<evidence type="ECO:0000313" key="11">
    <source>
        <dbReference type="EMBL" id="HIK00302.1"/>
    </source>
</evidence>
<feature type="compositionally biased region" description="Basic and acidic residues" evidence="9">
    <location>
        <begin position="30"/>
        <end position="48"/>
    </location>
</feature>
<feature type="domain" description="SRP54-type proteins GTP-binding" evidence="10">
    <location>
        <begin position="432"/>
        <end position="445"/>
    </location>
</feature>
<dbReference type="Gene3D" id="1.20.120.140">
    <property type="entry name" value="Signal recognition particle SRP54, nucleotide-binding domain"/>
    <property type="match status" value="1"/>
</dbReference>
<accession>A0A832URJ0</accession>
<organism evidence="11 12">
    <name type="scientific">Candidatus Naiadarchaeum limnaeum</name>
    <dbReference type="NCBI Taxonomy" id="2756139"/>
    <lineage>
        <taxon>Archaea</taxon>
        <taxon>Candidatus Undinarchaeota</taxon>
        <taxon>Candidatus Undinarchaeia</taxon>
        <taxon>Candidatus Naiadarchaeales</taxon>
        <taxon>Candidatus Naiadarchaeaceae</taxon>
        <taxon>Candidatus Naiadarchaeum</taxon>
    </lineage>
</organism>
<feature type="binding site" evidence="8">
    <location>
        <begin position="353"/>
        <end position="357"/>
    </location>
    <ligand>
        <name>GTP</name>
        <dbReference type="ChEBI" id="CHEBI:37565"/>
    </ligand>
</feature>
<dbReference type="FunFam" id="3.40.50.300:FF:000053">
    <property type="entry name" value="Signal recognition particle receptor FtsY"/>
    <property type="match status" value="1"/>
</dbReference>
<keyword evidence="3 8" id="KW-0547">Nucleotide-binding</keyword>
<dbReference type="Pfam" id="PF02881">
    <property type="entry name" value="SRP54_N"/>
    <property type="match status" value="1"/>
</dbReference>
<dbReference type="InterPro" id="IPR027417">
    <property type="entry name" value="P-loop_NTPase"/>
</dbReference>
<keyword evidence="4 8" id="KW-0378">Hydrolase</keyword>
<evidence type="ECO:0000259" key="10">
    <source>
        <dbReference type="PROSITE" id="PS00300"/>
    </source>
</evidence>
<dbReference type="InterPro" id="IPR036225">
    <property type="entry name" value="SRP/SRP_N"/>
</dbReference>
<name>A0A832URJ0_9ARCH</name>
<dbReference type="GO" id="GO:0005525">
    <property type="term" value="F:GTP binding"/>
    <property type="evidence" value="ECO:0007669"/>
    <property type="project" value="UniProtKB-UniRule"/>
</dbReference>
<dbReference type="EC" id="3.6.5.4" evidence="8"/>
<dbReference type="InterPro" id="IPR003593">
    <property type="entry name" value="AAA+_ATPase"/>
</dbReference>
<dbReference type="GO" id="GO:0003924">
    <property type="term" value="F:GTPase activity"/>
    <property type="evidence" value="ECO:0007669"/>
    <property type="project" value="UniProtKB-UniRule"/>
</dbReference>
<feature type="compositionally biased region" description="Acidic residues" evidence="9">
    <location>
        <begin position="68"/>
        <end position="77"/>
    </location>
</feature>
<comment type="similarity">
    <text evidence="8">Belongs to the GTP-binding SRP family. FtsY subfamily.</text>
</comment>
<dbReference type="Gene3D" id="3.40.50.300">
    <property type="entry name" value="P-loop containing nucleotide triphosphate hydrolases"/>
    <property type="match status" value="1"/>
</dbReference>
<comment type="caution">
    <text evidence="11">The sequence shown here is derived from an EMBL/GenBank/DDBJ whole genome shotgun (WGS) entry which is preliminary data.</text>
</comment>
<dbReference type="Proteomes" id="UP000646946">
    <property type="component" value="Unassembled WGS sequence"/>
</dbReference>
<evidence type="ECO:0000256" key="9">
    <source>
        <dbReference type="SAM" id="MobiDB-lite"/>
    </source>
</evidence>
<dbReference type="SMART" id="SM00382">
    <property type="entry name" value="AAA"/>
    <property type="match status" value="1"/>
</dbReference>
<comment type="subunit">
    <text evidence="8">Part of the signal recognition particle protein translocation system, which is composed of SRP and FtsY.</text>
</comment>
<keyword evidence="12" id="KW-1185">Reference proteome</keyword>
<evidence type="ECO:0000313" key="12">
    <source>
        <dbReference type="Proteomes" id="UP000646946"/>
    </source>
</evidence>
<dbReference type="InterPro" id="IPR013822">
    <property type="entry name" value="Signal_recog_particl_SRP54_hlx"/>
</dbReference>
<keyword evidence="6 8" id="KW-0472">Membrane</keyword>
<dbReference type="InterPro" id="IPR000897">
    <property type="entry name" value="SRP54_GTPase_dom"/>
</dbReference>
<evidence type="ECO:0000256" key="2">
    <source>
        <dbReference type="ARBA" id="ARBA00022490"/>
    </source>
</evidence>
<dbReference type="InterPro" id="IPR042101">
    <property type="entry name" value="SRP54_N_sf"/>
</dbReference>
<dbReference type="AlphaFoldDB" id="A0A832URJ0"/>
<evidence type="ECO:0000256" key="4">
    <source>
        <dbReference type="ARBA" id="ARBA00022801"/>
    </source>
</evidence>
<dbReference type="InterPro" id="IPR004390">
    <property type="entry name" value="SR_rcpt_FtsY"/>
</dbReference>
<dbReference type="PANTHER" id="PTHR43134:SF1">
    <property type="entry name" value="SIGNAL RECOGNITION PARTICLE RECEPTOR SUBUNIT ALPHA"/>
    <property type="match status" value="1"/>
</dbReference>
<evidence type="ECO:0000256" key="6">
    <source>
        <dbReference type="ARBA" id="ARBA00023136"/>
    </source>
</evidence>
<dbReference type="SMART" id="SM00963">
    <property type="entry name" value="SRP54_N"/>
    <property type="match status" value="1"/>
</dbReference>
<dbReference type="GO" id="GO:0006614">
    <property type="term" value="P:SRP-dependent cotranslational protein targeting to membrane"/>
    <property type="evidence" value="ECO:0007669"/>
    <property type="project" value="InterPro"/>
</dbReference>
<keyword evidence="2 8" id="KW-0963">Cytoplasm</keyword>
<proteinExistence type="inferred from homology"/>
<dbReference type="SMART" id="SM00962">
    <property type="entry name" value="SRP54"/>
    <property type="match status" value="1"/>
</dbReference>
<dbReference type="NCBIfam" id="TIGR00064">
    <property type="entry name" value="ftsY"/>
    <property type="match status" value="1"/>
</dbReference>
<evidence type="ECO:0000256" key="5">
    <source>
        <dbReference type="ARBA" id="ARBA00023134"/>
    </source>
</evidence>